<keyword evidence="2" id="KW-0472">Membrane</keyword>
<dbReference type="RefSeq" id="WP_115782911.1">
    <property type="nucleotide sequence ID" value="NZ_BMHL01000002.1"/>
</dbReference>
<protein>
    <submittedName>
        <fullName evidence="4">Membrane protein</fullName>
    </submittedName>
</protein>
<organism evidence="4 5">
    <name type="scientific">Paraburkholderia caffeinilytica</name>
    <dbReference type="NCBI Taxonomy" id="1761016"/>
    <lineage>
        <taxon>Bacteria</taxon>
        <taxon>Pseudomonadati</taxon>
        <taxon>Pseudomonadota</taxon>
        <taxon>Betaproteobacteria</taxon>
        <taxon>Burkholderiales</taxon>
        <taxon>Burkholderiaceae</taxon>
        <taxon>Paraburkholderia</taxon>
    </lineage>
</organism>
<feature type="region of interest" description="Disordered" evidence="1">
    <location>
        <begin position="474"/>
        <end position="516"/>
    </location>
</feature>
<keyword evidence="3" id="KW-0732">Signal</keyword>
<keyword evidence="2" id="KW-0812">Transmembrane</keyword>
<feature type="compositionally biased region" description="Gly residues" evidence="1">
    <location>
        <begin position="474"/>
        <end position="483"/>
    </location>
</feature>
<sequence>MKRVLIATGWCLAISSVWVSTAALAADRFAQRFALELESGAAYYSVTLPAAVYAASQRSDLGDVRVFNGAGEPVPYSLDTPRESARAPATLRPVHWFPLPPAASGGAGAPLGVTIAADGSLRATAAPPARAEHNADLIDVGREARGEARGEARVEARVEALVIHVRDDNYQGRVSVEASDDLRNWQPAGEAQLLKVSYNGSTLSQDRIELNGMRARYLRLHWLDGAPYVESIDAQLRAAGAGSEQRADTQRAWREGIVAHAGPKAGEYFFETGGPYPVDRLRLNLPQPNTVAPAAVYSRTGLETAWREVSSATLFRLHNGTVEQSNPLLELMPDTDRQWRVVVDTRNGGLGSGTLTVAAGWRPATLTFVARGAAPFTLAVGSAAAVSSAVSRADLLMGASSVAAAARLGEELPAGQEADAQWSKDPDAMRRYMLWAALLLAVGSLGAIAWRLARGAQVQAQAGGVAGGMTGGGSGADGVGGADGAASGVPGESGAANAKVKDAGTADADGQSTGKN</sequence>
<comment type="caution">
    <text evidence="4">The sequence shown here is derived from an EMBL/GenBank/DDBJ whole genome shotgun (WGS) entry which is preliminary data.</text>
</comment>
<dbReference type="Proteomes" id="UP000602004">
    <property type="component" value="Unassembled WGS sequence"/>
</dbReference>
<gene>
    <name evidence="4" type="ORF">GCM10011400_12640</name>
</gene>
<evidence type="ECO:0000256" key="2">
    <source>
        <dbReference type="SAM" id="Phobius"/>
    </source>
</evidence>
<feature type="signal peptide" evidence="3">
    <location>
        <begin position="1"/>
        <end position="25"/>
    </location>
</feature>
<keyword evidence="2" id="KW-1133">Transmembrane helix</keyword>
<evidence type="ECO:0000256" key="1">
    <source>
        <dbReference type="SAM" id="MobiDB-lite"/>
    </source>
</evidence>
<dbReference type="EMBL" id="BMHL01000002">
    <property type="protein sequence ID" value="GGC27651.1"/>
    <property type="molecule type" value="Genomic_DNA"/>
</dbReference>
<reference evidence="5" key="1">
    <citation type="journal article" date="2019" name="Int. J. Syst. Evol. Microbiol.">
        <title>The Global Catalogue of Microorganisms (GCM) 10K type strain sequencing project: providing services to taxonomists for standard genome sequencing and annotation.</title>
        <authorList>
            <consortium name="The Broad Institute Genomics Platform"/>
            <consortium name="The Broad Institute Genome Sequencing Center for Infectious Disease"/>
            <person name="Wu L."/>
            <person name="Ma J."/>
        </authorList>
    </citation>
    <scope>NUCLEOTIDE SEQUENCE [LARGE SCALE GENOMIC DNA]</scope>
    <source>
        <strain evidence="5">CGMCC 1.15103</strain>
    </source>
</reference>
<name>A0ABQ1LSM1_9BURK</name>
<feature type="chain" id="PRO_5045480204" evidence="3">
    <location>
        <begin position="26"/>
        <end position="516"/>
    </location>
</feature>
<evidence type="ECO:0000313" key="5">
    <source>
        <dbReference type="Proteomes" id="UP000602004"/>
    </source>
</evidence>
<proteinExistence type="predicted"/>
<feature type="transmembrane region" description="Helical" evidence="2">
    <location>
        <begin position="432"/>
        <end position="453"/>
    </location>
</feature>
<evidence type="ECO:0000313" key="4">
    <source>
        <dbReference type="EMBL" id="GGC27651.1"/>
    </source>
</evidence>
<dbReference type="InterPro" id="IPR025060">
    <property type="entry name" value="DUF3999"/>
</dbReference>
<accession>A0ABQ1LSM1</accession>
<evidence type="ECO:0000256" key="3">
    <source>
        <dbReference type="SAM" id="SignalP"/>
    </source>
</evidence>
<dbReference type="Pfam" id="PF13163">
    <property type="entry name" value="DUF3999"/>
    <property type="match status" value="1"/>
</dbReference>
<keyword evidence="5" id="KW-1185">Reference proteome</keyword>